<evidence type="ECO:0000256" key="1">
    <source>
        <dbReference type="ARBA" id="ARBA00022729"/>
    </source>
</evidence>
<dbReference type="PROSITE" id="PS51257">
    <property type="entry name" value="PROKAR_LIPOPROTEIN"/>
    <property type="match status" value="1"/>
</dbReference>
<dbReference type="OrthoDB" id="10255at2157"/>
<gene>
    <name evidence="3" type="ordered locus">Huta_0913</name>
</gene>
<dbReference type="InterPro" id="IPR006311">
    <property type="entry name" value="TAT_signal"/>
</dbReference>
<dbReference type="InterPro" id="IPR050811">
    <property type="entry name" value="Phosphate_ABC_transporter"/>
</dbReference>
<dbReference type="Pfam" id="PF12849">
    <property type="entry name" value="PBP_like_2"/>
    <property type="match status" value="1"/>
</dbReference>
<reference evidence="3 4" key="1">
    <citation type="journal article" date="2009" name="Stand. Genomic Sci.">
        <title>Complete genome sequence of Halorhabdus utahensis type strain (AX-2).</title>
        <authorList>
            <person name="Anderson I."/>
            <person name="Tindall B.J."/>
            <person name="Pomrenke H."/>
            <person name="Goker M."/>
            <person name="Lapidus A."/>
            <person name="Nolan M."/>
            <person name="Copeland A."/>
            <person name="Glavina Del Rio T."/>
            <person name="Chen F."/>
            <person name="Tice H."/>
            <person name="Cheng J.F."/>
            <person name="Lucas S."/>
            <person name="Chertkov O."/>
            <person name="Bruce D."/>
            <person name="Brettin T."/>
            <person name="Detter J.C."/>
            <person name="Han C."/>
            <person name="Goodwin L."/>
            <person name="Land M."/>
            <person name="Hauser L."/>
            <person name="Chang Y.J."/>
            <person name="Jeffries C.D."/>
            <person name="Pitluck S."/>
            <person name="Pati A."/>
            <person name="Mavromatis K."/>
            <person name="Ivanova N."/>
            <person name="Ovchinnikova G."/>
            <person name="Chen A."/>
            <person name="Palaniappan K."/>
            <person name="Chain P."/>
            <person name="Rohde M."/>
            <person name="Bristow J."/>
            <person name="Eisen J.A."/>
            <person name="Markowitz V."/>
            <person name="Hugenholtz P."/>
            <person name="Kyrpides N.C."/>
            <person name="Klenk H.P."/>
        </authorList>
    </citation>
    <scope>NUCLEOTIDE SEQUENCE [LARGE SCALE GENOMIC DNA]</scope>
    <source>
        <strain evidence="4">DSM 12940 / JCM 11049 / AX-2</strain>
    </source>
</reference>
<proteinExistence type="predicted"/>
<accession>C7NUT3</accession>
<dbReference type="PROSITE" id="PS51318">
    <property type="entry name" value="TAT"/>
    <property type="match status" value="1"/>
</dbReference>
<dbReference type="HOGENOM" id="CLU_701357_0_0_2"/>
<keyword evidence="4" id="KW-1185">Reference proteome</keyword>
<dbReference type="SUPFAM" id="SSF53850">
    <property type="entry name" value="Periplasmic binding protein-like II"/>
    <property type="match status" value="1"/>
</dbReference>
<dbReference type="InterPro" id="IPR024370">
    <property type="entry name" value="PBP_domain"/>
</dbReference>
<dbReference type="eggNOG" id="arCOG00213">
    <property type="taxonomic scope" value="Archaea"/>
</dbReference>
<dbReference type="KEGG" id="hut:Huta_0913"/>
<dbReference type="Gene3D" id="3.40.190.10">
    <property type="entry name" value="Periplasmic binding protein-like II"/>
    <property type="match status" value="2"/>
</dbReference>
<keyword evidence="1" id="KW-0732">Signal</keyword>
<dbReference type="Proteomes" id="UP000002071">
    <property type="component" value="Chromosome"/>
</dbReference>
<dbReference type="PANTHER" id="PTHR30570">
    <property type="entry name" value="PERIPLASMIC PHOSPHATE BINDING COMPONENT OF PHOSPHATE ABC TRANSPORTER"/>
    <property type="match status" value="1"/>
</dbReference>
<dbReference type="STRING" id="519442.Huta_0913"/>
<dbReference type="CDD" id="cd13566">
    <property type="entry name" value="PBP2_phosphate"/>
    <property type="match status" value="1"/>
</dbReference>
<dbReference type="RefSeq" id="WP_015788673.1">
    <property type="nucleotide sequence ID" value="NC_013158.1"/>
</dbReference>
<protein>
    <submittedName>
        <fullName evidence="3">Phosphate ABC transporter periplasmic substrate-binding protein</fullName>
    </submittedName>
</protein>
<dbReference type="AlphaFoldDB" id="C7NUT3"/>
<feature type="domain" description="PBP" evidence="2">
    <location>
        <begin position="112"/>
        <end position="327"/>
    </location>
</feature>
<name>C7NUT3_HALUD</name>
<evidence type="ECO:0000313" key="3">
    <source>
        <dbReference type="EMBL" id="ACV11096.1"/>
    </source>
</evidence>
<organism evidence="3 4">
    <name type="scientific">Halorhabdus utahensis (strain DSM 12940 / JCM 11049 / AX-2)</name>
    <dbReference type="NCBI Taxonomy" id="519442"/>
    <lineage>
        <taxon>Archaea</taxon>
        <taxon>Methanobacteriati</taxon>
        <taxon>Methanobacteriota</taxon>
        <taxon>Stenosarchaea group</taxon>
        <taxon>Halobacteria</taxon>
        <taxon>Halobacteriales</taxon>
        <taxon>Haloarculaceae</taxon>
        <taxon>Halorhabdus</taxon>
    </lineage>
</organism>
<dbReference type="PANTHER" id="PTHR30570:SF1">
    <property type="entry name" value="PHOSPHATE-BINDING PROTEIN PSTS"/>
    <property type="match status" value="1"/>
</dbReference>
<evidence type="ECO:0000313" key="4">
    <source>
        <dbReference type="Proteomes" id="UP000002071"/>
    </source>
</evidence>
<sequence>MARKTVRDVSRRDFLLGAGTVGIAGLAGCASQRALQPARADGGAGGQSTLTADGSSTVYPIANTASQRWNGNPPSSDTEYWPHGEFDIDTTQNLADHFASKYGFEPTAVRSTPPFRANIALSHSGTGVKAVSEGRVDMGNSSAPVTDELPDASQEVLDSFVDHVVGVDGQPIVVSEEIFEAGVTGVTATELKQIYRKEITNWSAIGGPDKTIRVIGRAEGSGTDTAFRANLYGDPDASISPDVRKGQNQQVSQLVEQSDNAIAYLALKFVSENGPVRPISLEVDGTVYEYGKNLGAREYPLSRDLHMYTWKNTSRKEAAFLDLILSDFGQEICVASNNYFKLPADRQQNQREKLPSP</sequence>
<evidence type="ECO:0000259" key="2">
    <source>
        <dbReference type="Pfam" id="PF12849"/>
    </source>
</evidence>
<dbReference type="EMBL" id="CP001687">
    <property type="protein sequence ID" value="ACV11096.1"/>
    <property type="molecule type" value="Genomic_DNA"/>
</dbReference>
<dbReference type="GeneID" id="8383186"/>